<dbReference type="EMBL" id="MDTU01000002">
    <property type="protein sequence ID" value="ODN41537.1"/>
    <property type="molecule type" value="Genomic_DNA"/>
</dbReference>
<dbReference type="RefSeq" id="WP_069314002.1">
    <property type="nucleotide sequence ID" value="NZ_MDTU01000002.1"/>
</dbReference>
<protein>
    <recommendedName>
        <fullName evidence="2">Antitoxin</fullName>
    </recommendedName>
</protein>
<sequence>MKSFKSTEVQSNFGAISVDAIRQPVVIKKYNQPQLVLMAYDDFLEMKERIEYLESMKEEA</sequence>
<comment type="caution">
    <text evidence="3">The sequence shown here is derived from an EMBL/GenBank/DDBJ whole genome shotgun (WGS) entry which is preliminary data.</text>
</comment>
<dbReference type="InterPro" id="IPR006442">
    <property type="entry name" value="Antitoxin_Phd/YefM"/>
</dbReference>
<organism evidence="3 4">
    <name type="scientific">Piscirickettsia litoralis</name>
    <dbReference type="NCBI Taxonomy" id="1891921"/>
    <lineage>
        <taxon>Bacteria</taxon>
        <taxon>Pseudomonadati</taxon>
        <taxon>Pseudomonadota</taxon>
        <taxon>Gammaproteobacteria</taxon>
        <taxon>Thiotrichales</taxon>
        <taxon>Piscirickettsiaceae</taxon>
        <taxon>Piscirickettsia</taxon>
    </lineage>
</organism>
<accession>A0ABX2ZY82</accession>
<keyword evidence="4" id="KW-1185">Reference proteome</keyword>
<evidence type="ECO:0000313" key="3">
    <source>
        <dbReference type="EMBL" id="ODN41537.1"/>
    </source>
</evidence>
<gene>
    <name evidence="3" type="ORF">BGC07_15630</name>
</gene>
<dbReference type="Proteomes" id="UP000094329">
    <property type="component" value="Unassembled WGS sequence"/>
</dbReference>
<evidence type="ECO:0000256" key="2">
    <source>
        <dbReference type="RuleBase" id="RU362080"/>
    </source>
</evidence>
<reference evidence="3 4" key="1">
    <citation type="submission" date="2016-08" db="EMBL/GenBank/DDBJ databases">
        <title>Draft genome sequence of Candidatus Piscirickettsia litoralis, from seawater.</title>
        <authorList>
            <person name="Wan X."/>
            <person name="Lee A.J."/>
            <person name="Hou S."/>
            <person name="Donachie S.P."/>
        </authorList>
    </citation>
    <scope>NUCLEOTIDE SEQUENCE [LARGE SCALE GENOMIC DNA]</scope>
    <source>
        <strain evidence="3 4">Y2</strain>
    </source>
</reference>
<evidence type="ECO:0000313" key="4">
    <source>
        <dbReference type="Proteomes" id="UP000094329"/>
    </source>
</evidence>
<name>A0ABX2ZY82_9GAMM</name>
<proteinExistence type="inferred from homology"/>
<dbReference type="SUPFAM" id="SSF143120">
    <property type="entry name" value="YefM-like"/>
    <property type="match status" value="1"/>
</dbReference>
<evidence type="ECO:0000256" key="1">
    <source>
        <dbReference type="ARBA" id="ARBA00009981"/>
    </source>
</evidence>
<comment type="similarity">
    <text evidence="1 2">Belongs to the phD/YefM antitoxin family.</text>
</comment>
<dbReference type="Pfam" id="PF02604">
    <property type="entry name" value="PhdYeFM_antitox"/>
    <property type="match status" value="1"/>
</dbReference>
<comment type="function">
    <text evidence="2">Antitoxin component of a type II toxin-antitoxin (TA) system.</text>
</comment>
<dbReference type="InterPro" id="IPR036165">
    <property type="entry name" value="YefM-like_sf"/>
</dbReference>
<dbReference type="Gene3D" id="3.40.1620.10">
    <property type="entry name" value="YefM-like domain"/>
    <property type="match status" value="1"/>
</dbReference>